<evidence type="ECO:0000313" key="2">
    <source>
        <dbReference type="Proteomes" id="UP001431775"/>
    </source>
</evidence>
<sequence length="144" mass="16954">MDDKFFFDWYQKLLVDMLNEGDDLDYLFSRLPEFRDYNKQARQHCLDFAYRTVKCGLCDFFWEGHDNFEILKEIAENNPCEIEGYAIWKTYILDVGDEGEAFLLECGVNKDTKEFSPLLKEKLSALFDEHGVGFDKSCFIPVID</sequence>
<comment type="caution">
    <text evidence="1">The sequence shown here is derived from an EMBL/GenBank/DDBJ whole genome shotgun (WGS) entry which is preliminary data.</text>
</comment>
<name>A0ABT6QAP8_9PROT</name>
<evidence type="ECO:0008006" key="3">
    <source>
        <dbReference type="Google" id="ProtNLM"/>
    </source>
</evidence>
<evidence type="ECO:0000313" key="1">
    <source>
        <dbReference type="EMBL" id="MDI2113980.1"/>
    </source>
</evidence>
<dbReference type="RefSeq" id="WP_281463626.1">
    <property type="nucleotide sequence ID" value="NZ_JASBAN010000015.1"/>
</dbReference>
<keyword evidence="2" id="KW-1185">Reference proteome</keyword>
<protein>
    <recommendedName>
        <fullName evidence="3">DUF4240 domain-containing protein</fullName>
    </recommendedName>
</protein>
<dbReference type="Proteomes" id="UP001431775">
    <property type="component" value="Unassembled WGS sequence"/>
</dbReference>
<accession>A0ABT6QAP8</accession>
<reference evidence="1" key="1">
    <citation type="submission" date="2023-05" db="EMBL/GenBank/DDBJ databases">
        <title>Whole genome sequence of Commensalibacter sp.</title>
        <authorList>
            <person name="Charoenyingcharoen P."/>
            <person name="Yukphan P."/>
        </authorList>
    </citation>
    <scope>NUCLEOTIDE SEQUENCE</scope>
    <source>
        <strain evidence="1">TBRC 10068</strain>
    </source>
</reference>
<proteinExistence type="predicted"/>
<dbReference type="EMBL" id="JASBAN010000015">
    <property type="protein sequence ID" value="MDI2113980.1"/>
    <property type="molecule type" value="Genomic_DNA"/>
</dbReference>
<organism evidence="1 2">
    <name type="scientific">Commensalibacter nepenthis</name>
    <dbReference type="NCBI Taxonomy" id="3043872"/>
    <lineage>
        <taxon>Bacteria</taxon>
        <taxon>Pseudomonadati</taxon>
        <taxon>Pseudomonadota</taxon>
        <taxon>Alphaproteobacteria</taxon>
        <taxon>Acetobacterales</taxon>
        <taxon>Acetobacteraceae</taxon>
    </lineage>
</organism>
<gene>
    <name evidence="1" type="ORF">QJV33_11930</name>
</gene>